<dbReference type="Proteomes" id="UP000095300">
    <property type="component" value="Unassembled WGS sequence"/>
</dbReference>
<dbReference type="AlphaFoldDB" id="A0A1I8PDH9"/>
<dbReference type="Pfam" id="PF00089">
    <property type="entry name" value="Trypsin"/>
    <property type="match status" value="1"/>
</dbReference>
<dbReference type="InterPro" id="IPR001254">
    <property type="entry name" value="Trypsin_dom"/>
</dbReference>
<keyword evidence="3" id="KW-0378">Hydrolase</keyword>
<keyword evidence="2" id="KW-0645">Protease</keyword>
<evidence type="ECO:0000256" key="2">
    <source>
        <dbReference type="ARBA" id="ARBA00022670"/>
    </source>
</evidence>
<dbReference type="InterPro" id="IPR043504">
    <property type="entry name" value="Peptidase_S1_PA_chymotrypsin"/>
</dbReference>
<dbReference type="InterPro" id="IPR009003">
    <property type="entry name" value="Peptidase_S1_PA"/>
</dbReference>
<accession>A0A1I8PDH9</accession>
<keyword evidence="5" id="KW-1015">Disulfide bond</keyword>
<gene>
    <name evidence="7" type="primary">106089077</name>
</gene>
<dbReference type="GO" id="GO:0006508">
    <property type="term" value="P:proteolysis"/>
    <property type="evidence" value="ECO:0007669"/>
    <property type="project" value="UniProtKB-KW"/>
</dbReference>
<comment type="similarity">
    <text evidence="1">Belongs to the peptidase S1 family.</text>
</comment>
<sequence length="268" mass="28900">MGVFWIIVVVVDVKTMSKFSVVIFVCIAAVAYSNAAPTGRVVGGEDAYEGQFPHQVSLRRNGSHSCGGSVISRNFVLTAAHCVGTTDSSGNYYTYDPSVFTIRVGSNDRFQGGVIVRVAEVIAHEDYGNFLNDVALLRLQEPLIYSANIQPIALASAMVPPGSDIIISGFGRTKHNGDVPQKLQWNTLTAISRSECKEKINWDSEALICLGHPADNGACHGDSGGPAMYKGEVVGIAGFVYGGCGTNNPDGYAYVYYHRDWIRKHSDL</sequence>
<reference evidence="7" key="1">
    <citation type="submission" date="2020-05" db="UniProtKB">
        <authorList>
            <consortium name="EnsemblMetazoa"/>
        </authorList>
    </citation>
    <scope>IDENTIFICATION</scope>
    <source>
        <strain evidence="7">USDA</strain>
    </source>
</reference>
<dbReference type="EnsemblMetazoa" id="SCAU007038-RA">
    <property type="protein sequence ID" value="SCAU007038-PA"/>
    <property type="gene ID" value="SCAU007038"/>
</dbReference>
<dbReference type="PROSITE" id="PS00134">
    <property type="entry name" value="TRYPSIN_HIS"/>
    <property type="match status" value="1"/>
</dbReference>
<evidence type="ECO:0000256" key="3">
    <source>
        <dbReference type="ARBA" id="ARBA00022801"/>
    </source>
</evidence>
<dbReference type="FunFam" id="2.40.10.10:FF:000034">
    <property type="entry name" value="Eupolytin"/>
    <property type="match status" value="1"/>
</dbReference>
<dbReference type="KEGG" id="scac:106089077"/>
<dbReference type="Gene3D" id="2.40.10.10">
    <property type="entry name" value="Trypsin-like serine proteases"/>
    <property type="match status" value="1"/>
</dbReference>
<dbReference type="VEuPathDB" id="VectorBase:SCAU007038"/>
<evidence type="ECO:0000256" key="4">
    <source>
        <dbReference type="ARBA" id="ARBA00022825"/>
    </source>
</evidence>
<evidence type="ECO:0000259" key="6">
    <source>
        <dbReference type="PROSITE" id="PS50240"/>
    </source>
</evidence>
<dbReference type="SUPFAM" id="SSF50494">
    <property type="entry name" value="Trypsin-like serine proteases"/>
    <property type="match status" value="1"/>
</dbReference>
<dbReference type="OrthoDB" id="60866at2759"/>
<dbReference type="InterPro" id="IPR018114">
    <property type="entry name" value="TRYPSIN_HIS"/>
</dbReference>
<dbReference type="GO" id="GO:0004252">
    <property type="term" value="F:serine-type endopeptidase activity"/>
    <property type="evidence" value="ECO:0007669"/>
    <property type="project" value="InterPro"/>
</dbReference>
<feature type="domain" description="Peptidase S1" evidence="6">
    <location>
        <begin position="41"/>
        <end position="267"/>
    </location>
</feature>
<dbReference type="PRINTS" id="PR00722">
    <property type="entry name" value="CHYMOTRYPSIN"/>
</dbReference>
<dbReference type="InterPro" id="IPR050430">
    <property type="entry name" value="Peptidase_S1"/>
</dbReference>
<dbReference type="PROSITE" id="PS50240">
    <property type="entry name" value="TRYPSIN_DOM"/>
    <property type="match status" value="1"/>
</dbReference>
<evidence type="ECO:0000313" key="7">
    <source>
        <dbReference type="EnsemblMetazoa" id="SCAU007038-PA"/>
    </source>
</evidence>
<protein>
    <recommendedName>
        <fullName evidence="6">Peptidase S1 domain-containing protein</fullName>
    </recommendedName>
</protein>
<dbReference type="STRING" id="35570.A0A1I8PDH9"/>
<keyword evidence="4" id="KW-0720">Serine protease</keyword>
<dbReference type="PANTHER" id="PTHR24276">
    <property type="entry name" value="POLYSERASE-RELATED"/>
    <property type="match status" value="1"/>
</dbReference>
<keyword evidence="8" id="KW-1185">Reference proteome</keyword>
<dbReference type="SMART" id="SM00020">
    <property type="entry name" value="Tryp_SPc"/>
    <property type="match status" value="1"/>
</dbReference>
<dbReference type="PANTHER" id="PTHR24276:SF91">
    <property type="entry name" value="AT26814P-RELATED"/>
    <property type="match status" value="1"/>
</dbReference>
<organism evidence="7 8">
    <name type="scientific">Stomoxys calcitrans</name>
    <name type="common">Stable fly</name>
    <name type="synonym">Conops calcitrans</name>
    <dbReference type="NCBI Taxonomy" id="35570"/>
    <lineage>
        <taxon>Eukaryota</taxon>
        <taxon>Metazoa</taxon>
        <taxon>Ecdysozoa</taxon>
        <taxon>Arthropoda</taxon>
        <taxon>Hexapoda</taxon>
        <taxon>Insecta</taxon>
        <taxon>Pterygota</taxon>
        <taxon>Neoptera</taxon>
        <taxon>Endopterygota</taxon>
        <taxon>Diptera</taxon>
        <taxon>Brachycera</taxon>
        <taxon>Muscomorpha</taxon>
        <taxon>Muscoidea</taxon>
        <taxon>Muscidae</taxon>
        <taxon>Stomoxys</taxon>
    </lineage>
</organism>
<proteinExistence type="inferred from homology"/>
<evidence type="ECO:0000256" key="5">
    <source>
        <dbReference type="ARBA" id="ARBA00023157"/>
    </source>
</evidence>
<dbReference type="InterPro" id="IPR001314">
    <property type="entry name" value="Peptidase_S1A"/>
</dbReference>
<name>A0A1I8PDH9_STOCA</name>
<evidence type="ECO:0000256" key="1">
    <source>
        <dbReference type="ARBA" id="ARBA00007664"/>
    </source>
</evidence>
<dbReference type="CDD" id="cd00190">
    <property type="entry name" value="Tryp_SPc"/>
    <property type="match status" value="1"/>
</dbReference>
<evidence type="ECO:0000313" key="8">
    <source>
        <dbReference type="Proteomes" id="UP000095300"/>
    </source>
</evidence>